<organism evidence="1 2">
    <name type="scientific">Amanita muscaria (strain Koide BX008)</name>
    <dbReference type="NCBI Taxonomy" id="946122"/>
    <lineage>
        <taxon>Eukaryota</taxon>
        <taxon>Fungi</taxon>
        <taxon>Dikarya</taxon>
        <taxon>Basidiomycota</taxon>
        <taxon>Agaricomycotina</taxon>
        <taxon>Agaricomycetes</taxon>
        <taxon>Agaricomycetidae</taxon>
        <taxon>Agaricales</taxon>
        <taxon>Pluteineae</taxon>
        <taxon>Amanitaceae</taxon>
        <taxon>Amanita</taxon>
    </lineage>
</organism>
<dbReference type="EMBL" id="KN818249">
    <property type="protein sequence ID" value="KIL64496.1"/>
    <property type="molecule type" value="Genomic_DNA"/>
</dbReference>
<dbReference type="OrthoDB" id="10029320at2759"/>
<evidence type="ECO:0000313" key="2">
    <source>
        <dbReference type="Proteomes" id="UP000054549"/>
    </source>
</evidence>
<accession>A0A0C2X5G6</accession>
<evidence type="ECO:0000313" key="1">
    <source>
        <dbReference type="EMBL" id="KIL64496.1"/>
    </source>
</evidence>
<dbReference type="AlphaFoldDB" id="A0A0C2X5G6"/>
<name>A0A0C2X5G6_AMAMK</name>
<protein>
    <submittedName>
        <fullName evidence="1">Uncharacterized protein</fullName>
    </submittedName>
</protein>
<keyword evidence="2" id="KW-1185">Reference proteome</keyword>
<dbReference type="HOGENOM" id="CLU_3086733_0_0_1"/>
<gene>
    <name evidence="1" type="ORF">M378DRAFT_163275</name>
</gene>
<dbReference type="Proteomes" id="UP000054549">
    <property type="component" value="Unassembled WGS sequence"/>
</dbReference>
<proteinExistence type="predicted"/>
<dbReference type="InParanoid" id="A0A0C2X5G6"/>
<reference evidence="1 2" key="1">
    <citation type="submission" date="2014-04" db="EMBL/GenBank/DDBJ databases">
        <title>Evolutionary Origins and Diversification of the Mycorrhizal Mutualists.</title>
        <authorList>
            <consortium name="DOE Joint Genome Institute"/>
            <consortium name="Mycorrhizal Genomics Consortium"/>
            <person name="Kohler A."/>
            <person name="Kuo A."/>
            <person name="Nagy L.G."/>
            <person name="Floudas D."/>
            <person name="Copeland A."/>
            <person name="Barry K.W."/>
            <person name="Cichocki N."/>
            <person name="Veneault-Fourrey C."/>
            <person name="LaButti K."/>
            <person name="Lindquist E.A."/>
            <person name="Lipzen A."/>
            <person name="Lundell T."/>
            <person name="Morin E."/>
            <person name="Murat C."/>
            <person name="Riley R."/>
            <person name="Ohm R."/>
            <person name="Sun H."/>
            <person name="Tunlid A."/>
            <person name="Henrissat B."/>
            <person name="Grigoriev I.V."/>
            <person name="Hibbett D.S."/>
            <person name="Martin F."/>
        </authorList>
    </citation>
    <scope>NUCLEOTIDE SEQUENCE [LARGE SCALE GENOMIC DNA]</scope>
    <source>
        <strain evidence="1 2">Koide BX008</strain>
    </source>
</reference>
<sequence length="52" mass="5649">MISVTIVEDREPGSYEHKSPLDDPTAAVTNLRDSKGLKLVELATCNSTFVEA</sequence>